<sequence length="188" mass="21010">MMMHITPQASGYFENMWLWVADHLIDDLDVEDPGNEMPQLSVYVARGLLVESKAATWLYGTSSEHAVFYQYNIHNARNIFAGMVQTEPPYFQLVPKAPAPFEDAVGVFPGDPDYSCKGNGFDGCDTAWALMMRGCENVFIAGAGLYSWFDSYTQECIGKHACQKAIVLIEKNGPNNRIQHLITIAAKY</sequence>
<dbReference type="InterPro" id="IPR036873">
    <property type="entry name" value="Rhodanese-like_dom_sf"/>
</dbReference>
<dbReference type="PANTHER" id="PTHR33928:SF2">
    <property type="entry name" value="PECTATE LYASE SUPERFAMILY PROTEIN DOMAIN-CONTAINING PROTEIN-RELATED"/>
    <property type="match status" value="1"/>
</dbReference>
<accession>A0A8H6ILF1</accession>
<dbReference type="Gene3D" id="2.160.20.10">
    <property type="entry name" value="Single-stranded right-handed beta-helix, Pectin lyase-like"/>
    <property type="match status" value="1"/>
</dbReference>
<comment type="caution">
    <text evidence="2">The sequence shown here is derived from an EMBL/GenBank/DDBJ whole genome shotgun (WGS) entry which is preliminary data.</text>
</comment>
<dbReference type="PROSITE" id="PS50206">
    <property type="entry name" value="RHODANESE_3"/>
    <property type="match status" value="1"/>
</dbReference>
<dbReference type="InterPro" id="IPR001763">
    <property type="entry name" value="Rhodanese-like_dom"/>
</dbReference>
<dbReference type="InterPro" id="IPR012334">
    <property type="entry name" value="Pectin_lyas_fold"/>
</dbReference>
<evidence type="ECO:0000259" key="1">
    <source>
        <dbReference type="PROSITE" id="PS50206"/>
    </source>
</evidence>
<protein>
    <submittedName>
        <fullName evidence="2">LysM domain-containing protein</fullName>
    </submittedName>
</protein>
<dbReference type="EMBL" id="WIGN01000997">
    <property type="protein sequence ID" value="KAF6781606.1"/>
    <property type="molecule type" value="Genomic_DNA"/>
</dbReference>
<reference evidence="2 3" key="1">
    <citation type="journal article" date="2020" name="Phytopathology">
        <title>Genome Sequence Resources of Colletotrichum truncatum, C. plurivorum, C. musicola, and C. sojae: Four Species Pathogenic to Soybean (Glycine max).</title>
        <authorList>
            <person name="Rogerio F."/>
            <person name="Boufleur T.R."/>
            <person name="Ciampi-Guillardi M."/>
            <person name="Sukno S.A."/>
            <person name="Thon M.R."/>
            <person name="Massola Junior N.S."/>
            <person name="Baroncelli R."/>
        </authorList>
    </citation>
    <scope>NUCLEOTIDE SEQUENCE [LARGE SCALE GENOMIC DNA]</scope>
    <source>
        <strain evidence="2 3">LFN0009</strain>
    </source>
</reference>
<dbReference type="InterPro" id="IPR039279">
    <property type="entry name" value="QRT3-like"/>
</dbReference>
<feature type="domain" description="Rhodanese" evidence="1">
    <location>
        <begin position="116"/>
        <end position="157"/>
    </location>
</feature>
<dbReference type="PANTHER" id="PTHR33928">
    <property type="entry name" value="POLYGALACTURONASE QRT3"/>
    <property type="match status" value="1"/>
</dbReference>
<keyword evidence="3" id="KW-1185">Reference proteome</keyword>
<proteinExistence type="predicted"/>
<evidence type="ECO:0000313" key="3">
    <source>
        <dbReference type="Proteomes" id="UP000652219"/>
    </source>
</evidence>
<evidence type="ECO:0000313" key="2">
    <source>
        <dbReference type="EMBL" id="KAF6781606.1"/>
    </source>
</evidence>
<dbReference type="GO" id="GO:0004650">
    <property type="term" value="F:polygalacturonase activity"/>
    <property type="evidence" value="ECO:0007669"/>
    <property type="project" value="InterPro"/>
</dbReference>
<dbReference type="SUPFAM" id="SSF52821">
    <property type="entry name" value="Rhodanese/Cell cycle control phosphatase"/>
    <property type="match status" value="1"/>
</dbReference>
<gene>
    <name evidence="2" type="ORF">CSOJ01_16065</name>
</gene>
<name>A0A8H6ILF1_9PEZI</name>
<dbReference type="Proteomes" id="UP000652219">
    <property type="component" value="Unassembled WGS sequence"/>
</dbReference>
<organism evidence="2 3">
    <name type="scientific">Colletotrichum sojae</name>
    <dbReference type="NCBI Taxonomy" id="2175907"/>
    <lineage>
        <taxon>Eukaryota</taxon>
        <taxon>Fungi</taxon>
        <taxon>Dikarya</taxon>
        <taxon>Ascomycota</taxon>
        <taxon>Pezizomycotina</taxon>
        <taxon>Sordariomycetes</taxon>
        <taxon>Hypocreomycetidae</taxon>
        <taxon>Glomerellales</taxon>
        <taxon>Glomerellaceae</taxon>
        <taxon>Colletotrichum</taxon>
        <taxon>Colletotrichum orchidearum species complex</taxon>
    </lineage>
</organism>
<dbReference type="AlphaFoldDB" id="A0A8H6ILF1"/>